<dbReference type="GO" id="GO:0003677">
    <property type="term" value="F:DNA binding"/>
    <property type="evidence" value="ECO:0007669"/>
    <property type="project" value="UniProtKB-KW"/>
</dbReference>
<keyword evidence="6" id="KW-0418">Kinase</keyword>
<keyword evidence="3" id="KW-0804">Transcription</keyword>
<evidence type="ECO:0000256" key="1">
    <source>
        <dbReference type="ARBA" id="ARBA00023015"/>
    </source>
</evidence>
<evidence type="ECO:0000313" key="6">
    <source>
        <dbReference type="EMBL" id="SHE79273.1"/>
    </source>
</evidence>
<keyword evidence="6" id="KW-0808">Transferase</keyword>
<organism evidence="6 7">
    <name type="scientific">Modicisalibacter ilicicola DSM 19980</name>
    <dbReference type="NCBI Taxonomy" id="1121942"/>
    <lineage>
        <taxon>Bacteria</taxon>
        <taxon>Pseudomonadati</taxon>
        <taxon>Pseudomonadota</taxon>
        <taxon>Gammaproteobacteria</taxon>
        <taxon>Oceanospirillales</taxon>
        <taxon>Halomonadaceae</taxon>
        <taxon>Modicisalibacter</taxon>
    </lineage>
</organism>
<evidence type="ECO:0000259" key="4">
    <source>
        <dbReference type="PROSITE" id="PS50042"/>
    </source>
</evidence>
<keyword evidence="7" id="KW-1185">Reference proteome</keyword>
<accession>A0A1M4WDX9</accession>
<evidence type="ECO:0000256" key="3">
    <source>
        <dbReference type="ARBA" id="ARBA00023163"/>
    </source>
</evidence>
<evidence type="ECO:0000259" key="5">
    <source>
        <dbReference type="PROSITE" id="PS51063"/>
    </source>
</evidence>
<dbReference type="Gene3D" id="1.10.10.10">
    <property type="entry name" value="Winged helix-like DNA-binding domain superfamily/Winged helix DNA-binding domain"/>
    <property type="match status" value="1"/>
</dbReference>
<dbReference type="GO" id="GO:0005829">
    <property type="term" value="C:cytosol"/>
    <property type="evidence" value="ECO:0007669"/>
    <property type="project" value="TreeGrafter"/>
</dbReference>
<dbReference type="SUPFAM" id="SSF51206">
    <property type="entry name" value="cAMP-binding domain-like"/>
    <property type="match status" value="1"/>
</dbReference>
<dbReference type="Gene3D" id="2.60.120.10">
    <property type="entry name" value="Jelly Rolls"/>
    <property type="match status" value="1"/>
</dbReference>
<dbReference type="AlphaFoldDB" id="A0A1M4WDX9"/>
<dbReference type="GO" id="GO:0003700">
    <property type="term" value="F:DNA-binding transcription factor activity"/>
    <property type="evidence" value="ECO:0007669"/>
    <property type="project" value="TreeGrafter"/>
</dbReference>
<dbReference type="Proteomes" id="UP000184346">
    <property type="component" value="Unassembled WGS sequence"/>
</dbReference>
<dbReference type="InterPro" id="IPR036390">
    <property type="entry name" value="WH_DNA-bd_sf"/>
</dbReference>
<dbReference type="OrthoDB" id="9777588at2"/>
<keyword evidence="2" id="KW-0238">DNA-binding</keyword>
<feature type="domain" description="Cyclic nucleotide-binding" evidence="4">
    <location>
        <begin position="29"/>
        <end position="108"/>
    </location>
</feature>
<evidence type="ECO:0000256" key="2">
    <source>
        <dbReference type="ARBA" id="ARBA00023125"/>
    </source>
</evidence>
<dbReference type="RefSeq" id="WP_072820691.1">
    <property type="nucleotide sequence ID" value="NZ_FQUJ01000004.1"/>
</dbReference>
<evidence type="ECO:0000313" key="7">
    <source>
        <dbReference type="Proteomes" id="UP000184346"/>
    </source>
</evidence>
<dbReference type="InterPro" id="IPR050397">
    <property type="entry name" value="Env_Response_Regulators"/>
</dbReference>
<dbReference type="PROSITE" id="PS51063">
    <property type="entry name" value="HTH_CRP_2"/>
    <property type="match status" value="1"/>
</dbReference>
<keyword evidence="1" id="KW-0805">Transcription regulation</keyword>
<dbReference type="InterPro" id="IPR036388">
    <property type="entry name" value="WH-like_DNA-bd_sf"/>
</dbReference>
<dbReference type="InterPro" id="IPR018490">
    <property type="entry name" value="cNMP-bd_dom_sf"/>
</dbReference>
<proteinExistence type="predicted"/>
<dbReference type="InterPro" id="IPR000595">
    <property type="entry name" value="cNMP-bd_dom"/>
</dbReference>
<sequence>MSSGTSHTSQDEVSTKPQHLRELVIKVPWLRHLEAKQLDDLMASSCVRVVEHHEWLFHQGEAARWLYVVLGGGVRLVRTAEDGRLATIRCAERGDTVGELSMLSDKPRYLYSAEALARTHVLVLDLALCWQYVDASPDCRAKFMLQLSEELTDRLEDMVLLTQGDAMSRLIGFILRQLPVPPRLPGVVHLDTPKYLLAAQLAMTPETLSRLLTRLRETGAISVERARLIVHDDQQLRELMAKRH</sequence>
<dbReference type="InterPro" id="IPR014710">
    <property type="entry name" value="RmlC-like_jellyroll"/>
</dbReference>
<gene>
    <name evidence="6" type="ORF">SAMN02745148_01170</name>
</gene>
<protein>
    <submittedName>
        <fullName evidence="6">cAMP-binding domain of CRP or a regulatory subunit of cAMP-dependent protein kinases</fullName>
    </submittedName>
</protein>
<dbReference type="GO" id="GO:0016301">
    <property type="term" value="F:kinase activity"/>
    <property type="evidence" value="ECO:0007669"/>
    <property type="project" value="UniProtKB-KW"/>
</dbReference>
<feature type="domain" description="HTH crp-type" evidence="5">
    <location>
        <begin position="164"/>
        <end position="234"/>
    </location>
</feature>
<dbReference type="SMART" id="SM00419">
    <property type="entry name" value="HTH_CRP"/>
    <property type="match status" value="1"/>
</dbReference>
<dbReference type="PANTHER" id="PTHR24567:SF28">
    <property type="entry name" value="LISTERIOLYSIN REGULATORY PROTEIN"/>
    <property type="match status" value="1"/>
</dbReference>
<dbReference type="STRING" id="1121942.SAMN02745148_01170"/>
<dbReference type="Pfam" id="PF00027">
    <property type="entry name" value="cNMP_binding"/>
    <property type="match status" value="1"/>
</dbReference>
<dbReference type="CDD" id="cd00038">
    <property type="entry name" value="CAP_ED"/>
    <property type="match status" value="1"/>
</dbReference>
<reference evidence="6 7" key="1">
    <citation type="submission" date="2016-11" db="EMBL/GenBank/DDBJ databases">
        <authorList>
            <person name="Jaros S."/>
            <person name="Januszkiewicz K."/>
            <person name="Wedrychowicz H."/>
        </authorList>
    </citation>
    <scope>NUCLEOTIDE SEQUENCE [LARGE SCALE GENOMIC DNA]</scope>
    <source>
        <strain evidence="6 7">DSM 19980</strain>
    </source>
</reference>
<dbReference type="PANTHER" id="PTHR24567">
    <property type="entry name" value="CRP FAMILY TRANSCRIPTIONAL REGULATORY PROTEIN"/>
    <property type="match status" value="1"/>
</dbReference>
<dbReference type="SMART" id="SM00100">
    <property type="entry name" value="cNMP"/>
    <property type="match status" value="1"/>
</dbReference>
<name>A0A1M4WDX9_9GAMM</name>
<dbReference type="InterPro" id="IPR012318">
    <property type="entry name" value="HTH_CRP"/>
</dbReference>
<dbReference type="EMBL" id="FQUJ01000004">
    <property type="protein sequence ID" value="SHE79273.1"/>
    <property type="molecule type" value="Genomic_DNA"/>
</dbReference>
<dbReference type="PROSITE" id="PS50042">
    <property type="entry name" value="CNMP_BINDING_3"/>
    <property type="match status" value="1"/>
</dbReference>
<dbReference type="Pfam" id="PF13545">
    <property type="entry name" value="HTH_Crp_2"/>
    <property type="match status" value="1"/>
</dbReference>
<dbReference type="SUPFAM" id="SSF46785">
    <property type="entry name" value="Winged helix' DNA-binding domain"/>
    <property type="match status" value="1"/>
</dbReference>